<dbReference type="Pfam" id="PF00583">
    <property type="entry name" value="Acetyltransf_1"/>
    <property type="match status" value="1"/>
</dbReference>
<dbReference type="OMA" id="ESKCELR"/>
<reference evidence="4" key="3">
    <citation type="submission" date="2015-02" db="UniProtKB">
        <authorList>
            <consortium name="EnsemblProtists"/>
        </authorList>
    </citation>
    <scope>IDENTIFICATION</scope>
    <source>
        <strain evidence="4">DAOM BR144</strain>
    </source>
</reference>
<dbReference type="Gene3D" id="3.40.630.30">
    <property type="match status" value="1"/>
</dbReference>
<keyword evidence="5" id="KW-1185">Reference proteome</keyword>
<dbReference type="PANTHER" id="PTHR13947:SF37">
    <property type="entry name" value="LD18367P"/>
    <property type="match status" value="1"/>
</dbReference>
<dbReference type="GO" id="GO:0008080">
    <property type="term" value="F:N-acetyltransferase activity"/>
    <property type="evidence" value="ECO:0007669"/>
    <property type="project" value="InterPro"/>
</dbReference>
<dbReference type="InterPro" id="IPR050769">
    <property type="entry name" value="NAT_camello-type"/>
</dbReference>
<reference evidence="5" key="2">
    <citation type="submission" date="2010-04" db="EMBL/GenBank/DDBJ databases">
        <authorList>
            <person name="Buell R."/>
            <person name="Hamilton J."/>
            <person name="Hostetler J."/>
        </authorList>
    </citation>
    <scope>NUCLEOTIDE SEQUENCE [LARGE SCALE GENOMIC DNA]</scope>
    <source>
        <strain evidence="5">DAOM:BR144</strain>
    </source>
</reference>
<evidence type="ECO:0000313" key="4">
    <source>
        <dbReference type="EnsemblProtists" id="PYU1_T014301"/>
    </source>
</evidence>
<dbReference type="Proteomes" id="UP000019132">
    <property type="component" value="Unassembled WGS sequence"/>
</dbReference>
<name>K3XAQ2_GLOUD</name>
<dbReference type="EMBL" id="GL376566">
    <property type="status" value="NOT_ANNOTATED_CDS"/>
    <property type="molecule type" value="Genomic_DNA"/>
</dbReference>
<feature type="compositionally biased region" description="Polar residues" evidence="2">
    <location>
        <begin position="1"/>
        <end position="15"/>
    </location>
</feature>
<dbReference type="InterPro" id="IPR016181">
    <property type="entry name" value="Acyl_CoA_acyltransferase"/>
</dbReference>
<proteinExistence type="predicted"/>
<dbReference type="PROSITE" id="PS51186">
    <property type="entry name" value="GNAT"/>
    <property type="match status" value="1"/>
</dbReference>
<evidence type="ECO:0000259" key="3">
    <source>
        <dbReference type="PROSITE" id="PS51186"/>
    </source>
</evidence>
<dbReference type="PANTHER" id="PTHR13947">
    <property type="entry name" value="GNAT FAMILY N-ACETYLTRANSFERASE"/>
    <property type="match status" value="1"/>
</dbReference>
<evidence type="ECO:0000256" key="1">
    <source>
        <dbReference type="ARBA" id="ARBA00022679"/>
    </source>
</evidence>
<evidence type="ECO:0000313" key="5">
    <source>
        <dbReference type="Proteomes" id="UP000019132"/>
    </source>
</evidence>
<feature type="region of interest" description="Disordered" evidence="2">
    <location>
        <begin position="1"/>
        <end position="26"/>
    </location>
</feature>
<organism evidence="4 5">
    <name type="scientific">Globisporangium ultimum (strain ATCC 200006 / CBS 805.95 / DAOM BR144)</name>
    <name type="common">Pythium ultimum</name>
    <dbReference type="NCBI Taxonomy" id="431595"/>
    <lineage>
        <taxon>Eukaryota</taxon>
        <taxon>Sar</taxon>
        <taxon>Stramenopiles</taxon>
        <taxon>Oomycota</taxon>
        <taxon>Peronosporomycetes</taxon>
        <taxon>Pythiales</taxon>
        <taxon>Pythiaceae</taxon>
        <taxon>Globisporangium</taxon>
    </lineage>
</organism>
<reference evidence="5" key="1">
    <citation type="journal article" date="2010" name="Genome Biol.">
        <title>Genome sequence of the necrotrophic plant pathogen Pythium ultimum reveals original pathogenicity mechanisms and effector repertoire.</title>
        <authorList>
            <person name="Levesque C.A."/>
            <person name="Brouwer H."/>
            <person name="Cano L."/>
            <person name="Hamilton J.P."/>
            <person name="Holt C."/>
            <person name="Huitema E."/>
            <person name="Raffaele S."/>
            <person name="Robideau G.P."/>
            <person name="Thines M."/>
            <person name="Win J."/>
            <person name="Zerillo M.M."/>
            <person name="Beakes G.W."/>
            <person name="Boore J.L."/>
            <person name="Busam D."/>
            <person name="Dumas B."/>
            <person name="Ferriera S."/>
            <person name="Fuerstenberg S.I."/>
            <person name="Gachon C.M."/>
            <person name="Gaulin E."/>
            <person name="Govers F."/>
            <person name="Grenville-Briggs L."/>
            <person name="Horner N."/>
            <person name="Hostetler J."/>
            <person name="Jiang R.H."/>
            <person name="Johnson J."/>
            <person name="Krajaejun T."/>
            <person name="Lin H."/>
            <person name="Meijer H.J."/>
            <person name="Moore B."/>
            <person name="Morris P."/>
            <person name="Phuntmart V."/>
            <person name="Puiu D."/>
            <person name="Shetty J."/>
            <person name="Stajich J.E."/>
            <person name="Tripathy S."/>
            <person name="Wawra S."/>
            <person name="van West P."/>
            <person name="Whitty B.R."/>
            <person name="Coutinho P.M."/>
            <person name="Henrissat B."/>
            <person name="Martin F."/>
            <person name="Thomas P.D."/>
            <person name="Tyler B.M."/>
            <person name="De Vries R.P."/>
            <person name="Kamoun S."/>
            <person name="Yandell M."/>
            <person name="Tisserat N."/>
            <person name="Buell C.R."/>
        </authorList>
    </citation>
    <scope>NUCLEOTIDE SEQUENCE</scope>
    <source>
        <strain evidence="5">DAOM:BR144</strain>
    </source>
</reference>
<dbReference type="VEuPathDB" id="FungiDB:PYU1_G014271"/>
<protein>
    <recommendedName>
        <fullName evidence="3">N-acetyltransferase domain-containing protein</fullName>
    </recommendedName>
</protein>
<keyword evidence="1" id="KW-0808">Transferase</keyword>
<dbReference type="STRING" id="431595.K3XAQ2"/>
<sequence>MNPSRTNKPTNSEQQPEVPAAPSTNRSAITIRQFRDEDLPSVIEIFADGFPPATSDEEKQMVAKYVQSSIESDLGNIAGAYITSGGNFWVATLVDEADDKEKVVGMVALEKKLDGDGELRRMSVKKEFRRYGVGKQLVEHLEQWAKQNGYTSVSLATGEVVKVAQAFYKRMGFEQKHTQLLSEEPHIAIIHFSKQL</sequence>
<dbReference type="eggNOG" id="KOG3139">
    <property type="taxonomic scope" value="Eukaryota"/>
</dbReference>
<dbReference type="EnsemblProtists" id="PYU1_T014301">
    <property type="protein sequence ID" value="PYU1_T014301"/>
    <property type="gene ID" value="PYU1_G014271"/>
</dbReference>
<dbReference type="HOGENOM" id="CLU_013985_11_3_1"/>
<dbReference type="InParanoid" id="K3XAQ2"/>
<dbReference type="InterPro" id="IPR000182">
    <property type="entry name" value="GNAT_dom"/>
</dbReference>
<dbReference type="AlphaFoldDB" id="K3XAQ2"/>
<evidence type="ECO:0000256" key="2">
    <source>
        <dbReference type="SAM" id="MobiDB-lite"/>
    </source>
</evidence>
<dbReference type="SUPFAM" id="SSF55729">
    <property type="entry name" value="Acyl-CoA N-acyltransferases (Nat)"/>
    <property type="match status" value="1"/>
</dbReference>
<accession>K3XAQ2</accession>
<dbReference type="CDD" id="cd04301">
    <property type="entry name" value="NAT_SF"/>
    <property type="match status" value="1"/>
</dbReference>
<feature type="domain" description="N-acetyltransferase" evidence="3">
    <location>
        <begin position="29"/>
        <end position="196"/>
    </location>
</feature>